<protein>
    <submittedName>
        <fullName evidence="1">Uncharacterized protein</fullName>
    </submittedName>
</protein>
<organism evidence="1 2">
    <name type="scientific">Cribrihabitans marinus</name>
    <dbReference type="NCBI Taxonomy" id="1227549"/>
    <lineage>
        <taxon>Bacteria</taxon>
        <taxon>Pseudomonadati</taxon>
        <taxon>Pseudomonadota</taxon>
        <taxon>Alphaproteobacteria</taxon>
        <taxon>Rhodobacterales</taxon>
        <taxon>Paracoccaceae</taxon>
        <taxon>Cribrihabitans</taxon>
    </lineage>
</organism>
<name>A0A1H7CNK1_9RHOB</name>
<dbReference type="RefSeq" id="WP_092368618.1">
    <property type="nucleotide sequence ID" value="NZ_BMGV01000008.1"/>
</dbReference>
<reference evidence="1 2" key="1">
    <citation type="submission" date="2016-10" db="EMBL/GenBank/DDBJ databases">
        <authorList>
            <person name="de Groot N.N."/>
        </authorList>
    </citation>
    <scope>NUCLEOTIDE SEQUENCE [LARGE SCALE GENOMIC DNA]</scope>
    <source>
        <strain evidence="1 2">DSM 29340</strain>
    </source>
</reference>
<dbReference type="STRING" id="1227549.SAMN05444007_108227"/>
<proteinExistence type="predicted"/>
<evidence type="ECO:0000313" key="2">
    <source>
        <dbReference type="Proteomes" id="UP000199379"/>
    </source>
</evidence>
<keyword evidence="2" id="KW-1185">Reference proteome</keyword>
<sequence length="96" mass="10541">MAGDPQLALRLAAFSAGMSAKAGTLDMADLERLRAQAAMFDVALTLRRAIEGFALDARVHARDPVRLAELGRDLCRYIDTLNIPEPPDSQRRDIYG</sequence>
<dbReference type="EMBL" id="FNYD01000008">
    <property type="protein sequence ID" value="SEJ91181.1"/>
    <property type="molecule type" value="Genomic_DNA"/>
</dbReference>
<evidence type="ECO:0000313" key="1">
    <source>
        <dbReference type="EMBL" id="SEJ91181.1"/>
    </source>
</evidence>
<accession>A0A1H7CNK1</accession>
<dbReference type="AlphaFoldDB" id="A0A1H7CNK1"/>
<dbReference type="Proteomes" id="UP000199379">
    <property type="component" value="Unassembled WGS sequence"/>
</dbReference>
<dbReference type="OrthoDB" id="9947769at2"/>
<gene>
    <name evidence="1" type="ORF">SAMN05444007_108227</name>
</gene>